<organism evidence="4 7">
    <name type="scientific">Brevibacterium casei</name>
    <dbReference type="NCBI Taxonomy" id="33889"/>
    <lineage>
        <taxon>Bacteria</taxon>
        <taxon>Bacillati</taxon>
        <taxon>Actinomycetota</taxon>
        <taxon>Actinomycetes</taxon>
        <taxon>Micrococcales</taxon>
        <taxon>Brevibacteriaceae</taxon>
        <taxon>Brevibacterium</taxon>
    </lineage>
</organism>
<evidence type="ECO:0000313" key="5">
    <source>
        <dbReference type="EMBL" id="QPS34922.1"/>
    </source>
</evidence>
<dbReference type="SUPFAM" id="SSF51735">
    <property type="entry name" value="NAD(P)-binding Rossmann-fold domains"/>
    <property type="match status" value="1"/>
</dbReference>
<reference evidence="4 7" key="1">
    <citation type="submission" date="2017-04" db="EMBL/GenBank/DDBJ databases">
        <title>Kefir bacterial isolates.</title>
        <authorList>
            <person name="Kim Y."/>
            <person name="Blasche S."/>
            <person name="Patil K.R."/>
        </authorList>
    </citation>
    <scope>NUCLEOTIDE SEQUENCE [LARGE SCALE GENOMIC DNA]</scope>
    <source>
        <strain evidence="4 7">OG2</strain>
    </source>
</reference>
<dbReference type="Gene3D" id="3.40.50.720">
    <property type="entry name" value="NAD(P)-binding Rossmann-like Domain"/>
    <property type="match status" value="1"/>
</dbReference>
<dbReference type="SMART" id="SM00822">
    <property type="entry name" value="PKS_KR"/>
    <property type="match status" value="1"/>
</dbReference>
<dbReference type="EMBL" id="NCWY01000001">
    <property type="protein sequence ID" value="PAK97036.1"/>
    <property type="molecule type" value="Genomic_DNA"/>
</dbReference>
<evidence type="ECO:0000256" key="2">
    <source>
        <dbReference type="ARBA" id="ARBA00023002"/>
    </source>
</evidence>
<dbReference type="EC" id="1.1.1.-" evidence="6"/>
<gene>
    <name evidence="6" type="primary">ydfG</name>
    <name evidence="4" type="ORF">B8X04_00180</name>
    <name evidence="5" type="ORF">I6G59_06330</name>
    <name evidence="6" type="ORF">NCTC12391_02814</name>
</gene>
<evidence type="ECO:0000313" key="6">
    <source>
        <dbReference type="EMBL" id="VEW14665.1"/>
    </source>
</evidence>
<dbReference type="Proteomes" id="UP000386281">
    <property type="component" value="Unassembled WGS sequence"/>
</dbReference>
<dbReference type="Proteomes" id="UP000594979">
    <property type="component" value="Chromosome"/>
</dbReference>
<protein>
    <submittedName>
        <fullName evidence="6">NADP-dependent 3-hydroxy acid dehydrogenase YdfG</fullName>
        <ecNumber evidence="6">1.1.1.-</ecNumber>
    </submittedName>
    <submittedName>
        <fullName evidence="5">SDR family NAD(P)-dependent oxidoreductase</fullName>
    </submittedName>
</protein>
<dbReference type="EMBL" id="CAACXN010000015">
    <property type="protein sequence ID" value="VEW14665.1"/>
    <property type="molecule type" value="Genomic_DNA"/>
</dbReference>
<name>A0A269ZJ49_9MICO</name>
<dbReference type="PANTHER" id="PTHR44196:SF1">
    <property type="entry name" value="DEHYDROGENASE_REDUCTASE SDR FAMILY MEMBER 7B"/>
    <property type="match status" value="1"/>
</dbReference>
<dbReference type="InterPro" id="IPR057326">
    <property type="entry name" value="KR_dom"/>
</dbReference>
<dbReference type="EMBL" id="CP065682">
    <property type="protein sequence ID" value="QPS34922.1"/>
    <property type="molecule type" value="Genomic_DNA"/>
</dbReference>
<dbReference type="RefSeq" id="WP_009380292.1">
    <property type="nucleotide sequence ID" value="NZ_CAACXN010000015.1"/>
</dbReference>
<dbReference type="InterPro" id="IPR036291">
    <property type="entry name" value="NAD(P)-bd_dom_sf"/>
</dbReference>
<evidence type="ECO:0000313" key="4">
    <source>
        <dbReference type="EMBL" id="PAK97036.1"/>
    </source>
</evidence>
<dbReference type="PANTHER" id="PTHR44196">
    <property type="entry name" value="DEHYDROGENASE/REDUCTASE SDR FAMILY MEMBER 7B"/>
    <property type="match status" value="1"/>
</dbReference>
<dbReference type="PRINTS" id="PR00081">
    <property type="entry name" value="GDHRDH"/>
</dbReference>
<dbReference type="GO" id="GO:0016020">
    <property type="term" value="C:membrane"/>
    <property type="evidence" value="ECO:0007669"/>
    <property type="project" value="TreeGrafter"/>
</dbReference>
<proteinExistence type="inferred from homology"/>
<evidence type="ECO:0000256" key="1">
    <source>
        <dbReference type="ARBA" id="ARBA00006484"/>
    </source>
</evidence>
<evidence type="ECO:0000313" key="8">
    <source>
        <dbReference type="Proteomes" id="UP000386281"/>
    </source>
</evidence>
<evidence type="ECO:0000313" key="9">
    <source>
        <dbReference type="Proteomes" id="UP000594979"/>
    </source>
</evidence>
<dbReference type="Pfam" id="PF00106">
    <property type="entry name" value="adh_short"/>
    <property type="match status" value="1"/>
</dbReference>
<accession>A0A269ZJ49</accession>
<dbReference type="CDD" id="cd05233">
    <property type="entry name" value="SDR_c"/>
    <property type="match status" value="1"/>
</dbReference>
<dbReference type="KEGG" id="bcau:I6G59_06330"/>
<comment type="similarity">
    <text evidence="1">Belongs to the short-chain dehydrogenases/reductases (SDR) family.</text>
</comment>
<keyword evidence="2 6" id="KW-0560">Oxidoreductase</keyword>
<dbReference type="Proteomes" id="UP000216867">
    <property type="component" value="Unassembled WGS sequence"/>
</dbReference>
<reference evidence="5 9" key="3">
    <citation type="submission" date="2020-12" db="EMBL/GenBank/DDBJ databases">
        <title>FDA dAtabase for Regulatory Grade micrObial Sequences (FDA-ARGOS): Supporting development and validation of Infectious Disease Dx tests.</title>
        <authorList>
            <person name="Sproer C."/>
            <person name="Gronow S."/>
            <person name="Severitt S."/>
            <person name="Schroder I."/>
            <person name="Tallon L."/>
            <person name="Sadzewicz L."/>
            <person name="Zhao X."/>
            <person name="Boylan J."/>
            <person name="Ott S."/>
            <person name="Bowen H."/>
            <person name="Vavikolanu K."/>
            <person name="Mehta A."/>
            <person name="Aluvathingal J."/>
            <person name="Nadendla S."/>
            <person name="Lowell S."/>
            <person name="Myers T."/>
            <person name="Yan Y."/>
            <person name="Sichtig H."/>
        </authorList>
    </citation>
    <scope>NUCLEOTIDE SEQUENCE [LARGE SCALE GENOMIC DNA]</scope>
    <source>
        <strain evidence="5 9">FDAARGOS_902</strain>
    </source>
</reference>
<reference evidence="6 8" key="2">
    <citation type="submission" date="2019-02" db="EMBL/GenBank/DDBJ databases">
        <authorList>
            <consortium name="Pathogen Informatics"/>
        </authorList>
    </citation>
    <scope>NUCLEOTIDE SEQUENCE [LARGE SCALE GENOMIC DNA]</scope>
    <source>
        <strain evidence="6 8">3012STDY7078520</strain>
    </source>
</reference>
<dbReference type="GO" id="GO:0016491">
    <property type="term" value="F:oxidoreductase activity"/>
    <property type="evidence" value="ECO:0007669"/>
    <property type="project" value="UniProtKB-KW"/>
</dbReference>
<feature type="domain" description="Ketoreductase" evidence="3">
    <location>
        <begin position="11"/>
        <end position="193"/>
    </location>
</feature>
<dbReference type="AlphaFoldDB" id="A0A269ZJ49"/>
<evidence type="ECO:0000313" key="7">
    <source>
        <dbReference type="Proteomes" id="UP000216867"/>
    </source>
</evidence>
<sequence>MTESTTASAEVPHVITGGARGVGLATARRLLDRGDSVVVIDRNPLPDEFADHPKLTYFEQDVADLAGLTELGATIRQRWPRCASVIACAGVTYVGSFPDTEFAKWNEVLTTNITGAVHIVHAVLPSLEATAEAGERADVITIGSIADQAYFDDATIYGACSAALKAFADHLRIELRERNVRVSNIAPGYIRGAFAEFLGGLEQEYTQLGEGLLLPDDVAHVIEFTLDQPAGVHLGDLDIVATAQGWA</sequence>
<dbReference type="InterPro" id="IPR002347">
    <property type="entry name" value="SDR_fam"/>
</dbReference>
<evidence type="ECO:0000259" key="3">
    <source>
        <dbReference type="SMART" id="SM00822"/>
    </source>
</evidence>